<dbReference type="SUPFAM" id="SSF53850">
    <property type="entry name" value="Periplasmic binding protein-like II"/>
    <property type="match status" value="1"/>
</dbReference>
<dbReference type="Gene3D" id="3.40.190.150">
    <property type="entry name" value="Bordetella uptake gene, domain 1"/>
    <property type="match status" value="1"/>
</dbReference>
<evidence type="ECO:0000256" key="2">
    <source>
        <dbReference type="SAM" id="SignalP"/>
    </source>
</evidence>
<evidence type="ECO:0000256" key="1">
    <source>
        <dbReference type="ARBA" id="ARBA00006987"/>
    </source>
</evidence>
<proteinExistence type="inferred from homology"/>
<dbReference type="PANTHER" id="PTHR42928">
    <property type="entry name" value="TRICARBOXYLATE-BINDING PROTEIN"/>
    <property type="match status" value="1"/>
</dbReference>
<comment type="similarity">
    <text evidence="1">Belongs to the UPF0065 (bug) family.</text>
</comment>
<keyword evidence="4" id="KW-1185">Reference proteome</keyword>
<dbReference type="Pfam" id="PF03401">
    <property type="entry name" value="TctC"/>
    <property type="match status" value="1"/>
</dbReference>
<keyword evidence="2" id="KW-0732">Signal</keyword>
<gene>
    <name evidence="3" type="ORF">CAL25_13975</name>
</gene>
<evidence type="ECO:0000313" key="3">
    <source>
        <dbReference type="EMBL" id="OZI49149.1"/>
    </source>
</evidence>
<dbReference type="AlphaFoldDB" id="A0A261THP0"/>
<dbReference type="PANTHER" id="PTHR42928:SF5">
    <property type="entry name" value="BLR1237 PROTEIN"/>
    <property type="match status" value="1"/>
</dbReference>
<protein>
    <submittedName>
        <fullName evidence="3">MFS transporter</fullName>
    </submittedName>
</protein>
<dbReference type="CDD" id="cd13578">
    <property type="entry name" value="PBP2_Bug27"/>
    <property type="match status" value="1"/>
</dbReference>
<feature type="signal peptide" evidence="2">
    <location>
        <begin position="1"/>
        <end position="21"/>
    </location>
</feature>
<organism evidence="3 4">
    <name type="scientific">Bordetella genomosp. 5</name>
    <dbReference type="NCBI Taxonomy" id="1395608"/>
    <lineage>
        <taxon>Bacteria</taxon>
        <taxon>Pseudomonadati</taxon>
        <taxon>Pseudomonadota</taxon>
        <taxon>Betaproteobacteria</taxon>
        <taxon>Burkholderiales</taxon>
        <taxon>Alcaligenaceae</taxon>
        <taxon>Bordetella</taxon>
    </lineage>
</organism>
<accession>A0A261THP0</accession>
<name>A0A261THP0_9BORD</name>
<dbReference type="EMBL" id="NEVP01000008">
    <property type="protein sequence ID" value="OZI49149.1"/>
    <property type="molecule type" value="Genomic_DNA"/>
</dbReference>
<feature type="chain" id="PRO_5012876224" evidence="2">
    <location>
        <begin position="22"/>
        <end position="324"/>
    </location>
</feature>
<dbReference type="RefSeq" id="WP_094800903.1">
    <property type="nucleotide sequence ID" value="NZ_NEVP01000008.1"/>
</dbReference>
<dbReference type="Proteomes" id="UP000216913">
    <property type="component" value="Unassembled WGS sequence"/>
</dbReference>
<sequence length="324" mass="33776">MKLRLARTLLVAAGLVAGAQAAAQATDWPQHPVKIVVPFQAGSATDLISRQLGAALAQELGQPFVIEARPGAAAAIGSAAVARAEPDGYTLLMGGPAAIVTNRFLQKRLAYDPDKFELVSMVAYTPNILLANTKQPFKTLPEMVAYAKANPGKLTYASFGTGTTSHMAGEMLKSVAGIDILHVPYKGAGEAIPALLSGQVSMYFDTIMTGLPQAKAGALVPLGMSNAKRSALAPEIPTIAEQGFAGYDIAPWYGLVAPPGTPAPVLDKLNQAVNKVLAQPALRDKLAEAGAEPQGGSRAEFSAFIKAEIPRTQKLIEQAGITPQ</sequence>
<comment type="caution">
    <text evidence="3">The sequence shown here is derived from an EMBL/GenBank/DDBJ whole genome shotgun (WGS) entry which is preliminary data.</text>
</comment>
<dbReference type="InterPro" id="IPR005064">
    <property type="entry name" value="BUG"/>
</dbReference>
<evidence type="ECO:0000313" key="4">
    <source>
        <dbReference type="Proteomes" id="UP000216913"/>
    </source>
</evidence>
<dbReference type="InterPro" id="IPR042100">
    <property type="entry name" value="Bug_dom1"/>
</dbReference>
<dbReference type="OrthoDB" id="8678477at2"/>
<reference evidence="3 4" key="1">
    <citation type="submission" date="2017-05" db="EMBL/GenBank/DDBJ databases">
        <title>Complete and WGS of Bordetella genogroups.</title>
        <authorList>
            <person name="Spilker T."/>
            <person name="LiPuma J."/>
        </authorList>
    </citation>
    <scope>NUCLEOTIDE SEQUENCE [LARGE SCALE GENOMIC DNA]</scope>
    <source>
        <strain evidence="3 4">AU10456</strain>
    </source>
</reference>
<dbReference type="PIRSF" id="PIRSF017082">
    <property type="entry name" value="YflP"/>
    <property type="match status" value="1"/>
</dbReference>
<dbReference type="Gene3D" id="3.40.190.10">
    <property type="entry name" value="Periplasmic binding protein-like II"/>
    <property type="match status" value="1"/>
</dbReference>